<protein>
    <submittedName>
        <fullName evidence="2">Ovule protein</fullName>
    </submittedName>
</protein>
<keyword evidence="1" id="KW-1185">Reference proteome</keyword>
<evidence type="ECO:0000313" key="1">
    <source>
        <dbReference type="Proteomes" id="UP000095287"/>
    </source>
</evidence>
<dbReference type="Proteomes" id="UP000095287">
    <property type="component" value="Unplaced"/>
</dbReference>
<name>A0A1I8A8B8_9BILA</name>
<accession>A0A1I8A8B8</accession>
<evidence type="ECO:0000313" key="2">
    <source>
        <dbReference type="WBParaSite" id="L893_g3386.t1"/>
    </source>
</evidence>
<dbReference type="WBParaSite" id="L893_g3386.t1">
    <property type="protein sequence ID" value="L893_g3386.t1"/>
    <property type="gene ID" value="L893_g3386"/>
</dbReference>
<proteinExistence type="predicted"/>
<dbReference type="AlphaFoldDB" id="A0A1I8A8B8"/>
<organism evidence="1 2">
    <name type="scientific">Steinernema glaseri</name>
    <dbReference type="NCBI Taxonomy" id="37863"/>
    <lineage>
        <taxon>Eukaryota</taxon>
        <taxon>Metazoa</taxon>
        <taxon>Ecdysozoa</taxon>
        <taxon>Nematoda</taxon>
        <taxon>Chromadorea</taxon>
        <taxon>Rhabditida</taxon>
        <taxon>Tylenchina</taxon>
        <taxon>Panagrolaimomorpha</taxon>
        <taxon>Strongyloidoidea</taxon>
        <taxon>Steinernematidae</taxon>
        <taxon>Steinernema</taxon>
    </lineage>
</organism>
<sequence>MVPINHSIWVQHRDYFEDEIVPYFFSIPISRTFHHPAGVTFSWMNSGGEKYDVTLAHVLLRAWSSNSEDRDRVLSKSRGARDMILSRVD</sequence>
<reference evidence="2" key="1">
    <citation type="submission" date="2016-11" db="UniProtKB">
        <authorList>
            <consortium name="WormBaseParasite"/>
        </authorList>
    </citation>
    <scope>IDENTIFICATION</scope>
</reference>